<keyword evidence="2" id="KW-0269">Exonuclease</keyword>
<dbReference type="GO" id="GO:0004519">
    <property type="term" value="F:endonuclease activity"/>
    <property type="evidence" value="ECO:0007669"/>
    <property type="project" value="UniProtKB-KW"/>
</dbReference>
<evidence type="ECO:0000259" key="1">
    <source>
        <dbReference type="Pfam" id="PF03372"/>
    </source>
</evidence>
<accession>A0A5R8XX58</accession>
<dbReference type="InterPro" id="IPR005135">
    <property type="entry name" value="Endo/exonuclease/phosphatase"/>
</dbReference>
<evidence type="ECO:0000313" key="3">
    <source>
        <dbReference type="Proteomes" id="UP000308901"/>
    </source>
</evidence>
<reference evidence="2 3" key="1">
    <citation type="submission" date="2019-05" db="EMBL/GenBank/DDBJ databases">
        <title>Arcobacter sp. nov., isolated from sea sediment.</title>
        <authorList>
            <person name="Kim W."/>
        </authorList>
    </citation>
    <scope>NUCLEOTIDE SEQUENCE [LARGE SCALE GENOMIC DNA]</scope>
    <source>
        <strain evidence="2 3">CAU 1517</strain>
    </source>
</reference>
<feature type="domain" description="Endonuclease/exonuclease/phosphatase" evidence="1">
    <location>
        <begin position="4"/>
        <end position="231"/>
    </location>
</feature>
<organism evidence="2 3">
    <name type="scientific">Arcobacter arenosus</name>
    <dbReference type="NCBI Taxonomy" id="2576037"/>
    <lineage>
        <taxon>Bacteria</taxon>
        <taxon>Pseudomonadati</taxon>
        <taxon>Campylobacterota</taxon>
        <taxon>Epsilonproteobacteria</taxon>
        <taxon>Campylobacterales</taxon>
        <taxon>Arcobacteraceae</taxon>
        <taxon>Arcobacter</taxon>
    </lineage>
</organism>
<comment type="caution">
    <text evidence="2">The sequence shown here is derived from an EMBL/GenBank/DDBJ whole genome shotgun (WGS) entry which is preliminary data.</text>
</comment>
<dbReference type="GO" id="GO:0004527">
    <property type="term" value="F:exonuclease activity"/>
    <property type="evidence" value="ECO:0007669"/>
    <property type="project" value="UniProtKB-KW"/>
</dbReference>
<keyword evidence="3" id="KW-1185">Reference proteome</keyword>
<name>A0A5R8XX58_9BACT</name>
<dbReference type="AlphaFoldDB" id="A0A5R8XX58"/>
<protein>
    <submittedName>
        <fullName evidence="2">Endonuclease/exonuclease/phosphatase family protein</fullName>
    </submittedName>
</protein>
<keyword evidence="2" id="KW-0540">Nuclease</keyword>
<keyword evidence="2" id="KW-0255">Endonuclease</keyword>
<dbReference type="InterPro" id="IPR036691">
    <property type="entry name" value="Endo/exonu/phosph_ase_sf"/>
</dbReference>
<evidence type="ECO:0000313" key="2">
    <source>
        <dbReference type="EMBL" id="TLP35494.1"/>
    </source>
</evidence>
<dbReference type="EMBL" id="VANU01000008">
    <property type="protein sequence ID" value="TLP35494.1"/>
    <property type="molecule type" value="Genomic_DNA"/>
</dbReference>
<dbReference type="Pfam" id="PF03372">
    <property type="entry name" value="Exo_endo_phos"/>
    <property type="match status" value="1"/>
</dbReference>
<dbReference type="OrthoDB" id="583592at2"/>
<dbReference type="SUPFAM" id="SSF56219">
    <property type="entry name" value="DNase I-like"/>
    <property type="match status" value="1"/>
</dbReference>
<dbReference type="RefSeq" id="WP_138153743.1">
    <property type="nucleotide sequence ID" value="NZ_VANU01000008.1"/>
</dbReference>
<proteinExistence type="predicted"/>
<keyword evidence="2" id="KW-0378">Hydrolase</keyword>
<dbReference type="Proteomes" id="UP000308901">
    <property type="component" value="Unassembled WGS sequence"/>
</dbReference>
<sequence length="241" mass="28801">MKLITWNCNGAFRNKNHLFDEDDYDILIIQECENPLQSTKHYEDWAKNHLWIGNNKNKGLGVFCKENIKLEKLDWSDINSNYKNEQLESFLPCLVNDEIILIAVWTKKANSEVFGYIGQMWKYLQLHKEKLKDKKVIIAGDFNSNVIWDKWDRWWNHSDVVNEFEELGIKSLYHYISNEKQGSETKPTFYLQRKIEKPYHIDYVFLSKYFITQNTTLNIGNTDKWLESSDHMPIICEIIYD</sequence>
<gene>
    <name evidence="2" type="ORF">FDK22_14680</name>
</gene>
<dbReference type="Gene3D" id="3.60.10.10">
    <property type="entry name" value="Endonuclease/exonuclease/phosphatase"/>
    <property type="match status" value="1"/>
</dbReference>